<dbReference type="Pfam" id="PF00860">
    <property type="entry name" value="Xan_ur_permease"/>
    <property type="match status" value="1"/>
</dbReference>
<name>A0A087CPB0_9BIFI</name>
<dbReference type="InterPro" id="IPR006043">
    <property type="entry name" value="NCS2"/>
</dbReference>
<evidence type="ECO:0000256" key="7">
    <source>
        <dbReference type="SAM" id="Phobius"/>
    </source>
</evidence>
<evidence type="ECO:0000256" key="6">
    <source>
        <dbReference type="ARBA" id="ARBA00023136"/>
    </source>
</evidence>
<dbReference type="AlphaFoldDB" id="A0A087CPB0"/>
<protein>
    <submittedName>
        <fullName evidence="8">Acyl-CoA synthetase</fullName>
    </submittedName>
</protein>
<accession>A0A087CPB0</accession>
<evidence type="ECO:0000256" key="2">
    <source>
        <dbReference type="ARBA" id="ARBA00008821"/>
    </source>
</evidence>
<dbReference type="PANTHER" id="PTHR42810">
    <property type="entry name" value="PURINE PERMEASE C1399.01C-RELATED"/>
    <property type="match status" value="1"/>
</dbReference>
<dbReference type="GO" id="GO:0005886">
    <property type="term" value="C:plasma membrane"/>
    <property type="evidence" value="ECO:0007669"/>
    <property type="project" value="TreeGrafter"/>
</dbReference>
<keyword evidence="4 7" id="KW-0812">Transmembrane</keyword>
<feature type="transmembrane region" description="Helical" evidence="7">
    <location>
        <begin position="371"/>
        <end position="390"/>
    </location>
</feature>
<reference evidence="8 9" key="1">
    <citation type="submission" date="2014-03" db="EMBL/GenBank/DDBJ databases">
        <title>Genomics of Bifidobacteria.</title>
        <authorList>
            <person name="Ventura M."/>
            <person name="Milani C."/>
            <person name="Lugli G.A."/>
        </authorList>
    </citation>
    <scope>NUCLEOTIDE SEQUENCE [LARGE SCALE GENOMIC DNA]</scope>
    <source>
        <strain evidence="8 9">DSM 23975</strain>
    </source>
</reference>
<dbReference type="EMBL" id="JGZK01000010">
    <property type="protein sequence ID" value="KFI85110.1"/>
    <property type="molecule type" value="Genomic_DNA"/>
</dbReference>
<keyword evidence="3" id="KW-0813">Transport</keyword>
<feature type="transmembrane region" description="Helical" evidence="7">
    <location>
        <begin position="119"/>
        <end position="139"/>
    </location>
</feature>
<feature type="transmembrane region" description="Helical" evidence="7">
    <location>
        <begin position="159"/>
        <end position="177"/>
    </location>
</feature>
<organism evidence="8 9">
    <name type="scientific">Bifidobacterium reuteri DSM 23975</name>
    <dbReference type="NCBI Taxonomy" id="1437610"/>
    <lineage>
        <taxon>Bacteria</taxon>
        <taxon>Bacillati</taxon>
        <taxon>Actinomycetota</taxon>
        <taxon>Actinomycetes</taxon>
        <taxon>Bifidobacteriales</taxon>
        <taxon>Bifidobacteriaceae</taxon>
        <taxon>Bifidobacterium</taxon>
    </lineage>
</organism>
<proteinExistence type="inferred from homology"/>
<keyword evidence="9" id="KW-1185">Reference proteome</keyword>
<evidence type="ECO:0000313" key="9">
    <source>
        <dbReference type="Proteomes" id="UP000028984"/>
    </source>
</evidence>
<comment type="subcellular location">
    <subcellularLocation>
        <location evidence="1">Membrane</location>
        <topology evidence="1">Multi-pass membrane protein</topology>
    </subcellularLocation>
</comment>
<gene>
    <name evidence="8" type="ORF">BREU_1929</name>
</gene>
<sequence>MSIRKELTAQNVLLGFQHVFVSNVWLDPVFVAGAIGLPIALSSNMINAIFIVSGLVTLIQATRLVRLPVVQGPSAAFDALMIAAGTAGMLGAASSSILIASLVFLVLCLTGVIERMRFLFSPLISGVVIFMVGVSLSGFTLSEFLGGAPGDKTFADPRILTVSILTTAIVLVLSLLGKGLLKSFSFLIALVVGTVVAAALGMVDFSPVASKGWLGLPTFLPYGPFTFDWKIFVPFFIAYMVAVMEALGVYQAASEIQGTPLERKQVRYGLAGEAAGSAISSLIGGFTTTAYPQNVGLLNLTGEGKLRTRTPVVIAAVLLLILGFVPKAGALLSVIPSAVVGGIFLPAAASLIVTGIRTLRKVADDERRQMVIGMSLLLGIALPKALAGLTGGASVFFGNNIMVGVFCAIILNALFVALPDLVARHRTPDAAEPATNVAEAAANGADASGSVANATADVASAAANGAKATVNVANATVAAPSTNVVDNSNVAKRD</sequence>
<feature type="transmembrane region" description="Helical" evidence="7">
    <location>
        <begin position="312"/>
        <end position="332"/>
    </location>
</feature>
<evidence type="ECO:0000313" key="8">
    <source>
        <dbReference type="EMBL" id="KFI85110.1"/>
    </source>
</evidence>
<dbReference type="Proteomes" id="UP000028984">
    <property type="component" value="Unassembled WGS sequence"/>
</dbReference>
<dbReference type="NCBIfam" id="NF037981">
    <property type="entry name" value="NCS2_1"/>
    <property type="match status" value="1"/>
</dbReference>
<keyword evidence="5 7" id="KW-1133">Transmembrane helix</keyword>
<feature type="transmembrane region" description="Helical" evidence="7">
    <location>
        <begin position="184"/>
        <end position="203"/>
    </location>
</feature>
<dbReference type="eggNOG" id="COG2233">
    <property type="taxonomic scope" value="Bacteria"/>
</dbReference>
<feature type="transmembrane region" description="Helical" evidence="7">
    <location>
        <begin position="20"/>
        <end position="41"/>
    </location>
</feature>
<feature type="transmembrane region" description="Helical" evidence="7">
    <location>
        <begin position="231"/>
        <end position="253"/>
    </location>
</feature>
<comment type="similarity">
    <text evidence="2">Belongs to the nucleobase:cation symporter-2 (NCS2) (TC 2.A.40) family.</text>
</comment>
<feature type="transmembrane region" description="Helical" evidence="7">
    <location>
        <begin position="396"/>
        <end position="418"/>
    </location>
</feature>
<dbReference type="STRING" id="1437610.BREU_1929"/>
<evidence type="ECO:0000256" key="3">
    <source>
        <dbReference type="ARBA" id="ARBA00022448"/>
    </source>
</evidence>
<dbReference type="GO" id="GO:0042907">
    <property type="term" value="F:xanthine transmembrane transporter activity"/>
    <property type="evidence" value="ECO:0007669"/>
    <property type="project" value="TreeGrafter"/>
</dbReference>
<comment type="caution">
    <text evidence="8">The sequence shown here is derived from an EMBL/GenBank/DDBJ whole genome shotgun (WGS) entry which is preliminary data.</text>
</comment>
<evidence type="ECO:0000256" key="1">
    <source>
        <dbReference type="ARBA" id="ARBA00004141"/>
    </source>
</evidence>
<keyword evidence="6 7" id="KW-0472">Membrane</keyword>
<evidence type="ECO:0000256" key="5">
    <source>
        <dbReference type="ARBA" id="ARBA00022989"/>
    </source>
</evidence>
<feature type="transmembrane region" description="Helical" evidence="7">
    <location>
        <begin position="79"/>
        <end position="107"/>
    </location>
</feature>
<feature type="transmembrane region" description="Helical" evidence="7">
    <location>
        <begin position="338"/>
        <end position="359"/>
    </location>
</feature>
<dbReference type="PANTHER" id="PTHR42810:SF2">
    <property type="entry name" value="PURINE PERMEASE C1399.01C-RELATED"/>
    <property type="match status" value="1"/>
</dbReference>
<evidence type="ECO:0000256" key="4">
    <source>
        <dbReference type="ARBA" id="ARBA00022692"/>
    </source>
</evidence>